<proteinExistence type="predicted"/>
<keyword evidence="1" id="KW-1133">Transmembrane helix</keyword>
<reference evidence="2 3" key="2">
    <citation type="submission" date="2020-02" db="EMBL/GenBank/DDBJ databases">
        <title>Erythrobacter dongmakensis sp. nov., isolated from a tidal mudflat.</title>
        <authorList>
            <person name="Kim I.S."/>
        </authorList>
    </citation>
    <scope>NUCLEOTIDE SEQUENCE [LARGE SCALE GENOMIC DNA]</scope>
    <source>
        <strain evidence="2 3">GH3-10</strain>
    </source>
</reference>
<evidence type="ECO:0000313" key="3">
    <source>
        <dbReference type="Proteomes" id="UP000461409"/>
    </source>
</evidence>
<name>A0A844XG88_9SPHN</name>
<dbReference type="EMBL" id="WUBR01000003">
    <property type="protein sequence ID" value="MWV28753.1"/>
    <property type="molecule type" value="Genomic_DNA"/>
</dbReference>
<sequence>MDGVWVQFLGSLLAVVLIVLLTWFLGFRTAAKLDSEAEATAQFQLAPGGFEPASLALDRQGASAIARDAQGRIAVLVPHGTHFVVRLLNEGSAITARDGVLQIAGIESLQLDLGESAERWQTPGN</sequence>
<keyword evidence="1" id="KW-0812">Transmembrane</keyword>
<keyword evidence="1" id="KW-0472">Membrane</keyword>
<dbReference type="Proteomes" id="UP000461409">
    <property type="component" value="Unassembled WGS sequence"/>
</dbReference>
<evidence type="ECO:0000256" key="1">
    <source>
        <dbReference type="SAM" id="Phobius"/>
    </source>
</evidence>
<dbReference type="AlphaFoldDB" id="A0A844XG88"/>
<protein>
    <submittedName>
        <fullName evidence="2">Uncharacterized protein</fullName>
    </submittedName>
</protein>
<gene>
    <name evidence="2" type="ORF">GRF63_12635</name>
</gene>
<reference evidence="2 3" key="1">
    <citation type="submission" date="2019-12" db="EMBL/GenBank/DDBJ databases">
        <authorList>
            <person name="Lee S.D."/>
        </authorList>
    </citation>
    <scope>NUCLEOTIDE SEQUENCE [LARGE SCALE GENOMIC DNA]</scope>
    <source>
        <strain evidence="2 3">GH3-10</strain>
    </source>
</reference>
<comment type="caution">
    <text evidence="2">The sequence shown here is derived from an EMBL/GenBank/DDBJ whole genome shotgun (WGS) entry which is preliminary data.</text>
</comment>
<feature type="transmembrane region" description="Helical" evidence="1">
    <location>
        <begin position="6"/>
        <end position="25"/>
    </location>
</feature>
<accession>A0A844XG88</accession>
<organism evidence="2 3">
    <name type="scientific">Aurantiacibacter rhizosphaerae</name>
    <dbReference type="NCBI Taxonomy" id="2691582"/>
    <lineage>
        <taxon>Bacteria</taxon>
        <taxon>Pseudomonadati</taxon>
        <taxon>Pseudomonadota</taxon>
        <taxon>Alphaproteobacteria</taxon>
        <taxon>Sphingomonadales</taxon>
        <taxon>Erythrobacteraceae</taxon>
        <taxon>Aurantiacibacter</taxon>
    </lineage>
</organism>
<keyword evidence="3" id="KW-1185">Reference proteome</keyword>
<evidence type="ECO:0000313" key="2">
    <source>
        <dbReference type="EMBL" id="MWV28753.1"/>
    </source>
</evidence>